<dbReference type="Ensembl" id="ENSSRHT00000098276.1">
    <property type="protein sequence ID" value="ENSSRHP00000095677.1"/>
    <property type="gene ID" value="ENSSRHG00000047047.1"/>
</dbReference>
<dbReference type="Proteomes" id="UP000472270">
    <property type="component" value="Unassembled WGS sequence"/>
</dbReference>
<reference evidence="8" key="2">
    <citation type="submission" date="2025-09" db="UniProtKB">
        <authorList>
            <consortium name="Ensembl"/>
        </authorList>
    </citation>
    <scope>IDENTIFICATION</scope>
</reference>
<evidence type="ECO:0000256" key="5">
    <source>
        <dbReference type="ARBA" id="ARBA00022782"/>
    </source>
</evidence>
<evidence type="ECO:0000259" key="7">
    <source>
        <dbReference type="PROSITE" id="PS01179"/>
    </source>
</evidence>
<dbReference type="SMART" id="SM00462">
    <property type="entry name" value="PTB"/>
    <property type="match status" value="1"/>
</dbReference>
<dbReference type="InterPro" id="IPR048561">
    <property type="entry name" value="Dab_PTB"/>
</dbReference>
<dbReference type="Pfam" id="PF21792">
    <property type="entry name" value="DAB2_SBM"/>
    <property type="match status" value="1"/>
</dbReference>
<evidence type="ECO:0000313" key="8">
    <source>
        <dbReference type="Ensembl" id="ENSSRHP00000095677.1"/>
    </source>
</evidence>
<evidence type="ECO:0000256" key="4">
    <source>
        <dbReference type="ARBA" id="ARBA00022553"/>
    </source>
</evidence>
<keyword evidence="3" id="KW-0963">Cytoplasm</keyword>
<reference evidence="8" key="1">
    <citation type="submission" date="2025-08" db="UniProtKB">
        <authorList>
            <consortium name="Ensembl"/>
        </authorList>
    </citation>
    <scope>IDENTIFICATION</scope>
</reference>
<protein>
    <submittedName>
        <fullName evidence="8">Disabled homolog 1-like</fullName>
    </submittedName>
</protein>
<name>A0A673N4Z9_9TELE</name>
<keyword evidence="9" id="KW-1185">Reference proteome</keyword>
<feature type="region of interest" description="Disordered" evidence="6">
    <location>
        <begin position="437"/>
        <end position="515"/>
    </location>
</feature>
<accession>A0A673N4Z9</accession>
<evidence type="ECO:0000313" key="9">
    <source>
        <dbReference type="Proteomes" id="UP000472270"/>
    </source>
</evidence>
<feature type="compositionally biased region" description="Low complexity" evidence="6">
    <location>
        <begin position="438"/>
        <end position="456"/>
    </location>
</feature>
<dbReference type="CDD" id="cd01215">
    <property type="entry name" value="PTB_Dab"/>
    <property type="match status" value="1"/>
</dbReference>
<keyword evidence="5" id="KW-0221">Differentiation</keyword>
<feature type="region of interest" description="Disordered" evidence="6">
    <location>
        <begin position="1"/>
        <end position="28"/>
    </location>
</feature>
<feature type="domain" description="PID" evidence="7">
    <location>
        <begin position="37"/>
        <end position="169"/>
    </location>
</feature>
<dbReference type="Gene3D" id="2.30.29.30">
    <property type="entry name" value="Pleckstrin-homology domain (PH domain)/Phosphotyrosine-binding domain (PTB)"/>
    <property type="match status" value="1"/>
</dbReference>
<feature type="compositionally biased region" description="Low complexity" evidence="6">
    <location>
        <begin position="484"/>
        <end position="494"/>
    </location>
</feature>
<dbReference type="GO" id="GO:0001764">
    <property type="term" value="P:neuron migration"/>
    <property type="evidence" value="ECO:0007669"/>
    <property type="project" value="TreeGrafter"/>
</dbReference>
<dbReference type="Pfam" id="PF00640">
    <property type="entry name" value="PID"/>
    <property type="match status" value="1"/>
</dbReference>
<dbReference type="InterPro" id="IPR048559">
    <property type="entry name" value="DAB1/2_SBM"/>
</dbReference>
<gene>
    <name evidence="8" type="primary">LOC107712876</name>
</gene>
<keyword evidence="2" id="KW-0217">Developmental protein</keyword>
<proteinExistence type="predicted"/>
<dbReference type="InterPro" id="IPR011993">
    <property type="entry name" value="PH-like_dom_sf"/>
</dbReference>
<dbReference type="FunFam" id="2.30.29.30:FF:000035">
    <property type="entry name" value="Disabled homolog 2 isoform 1"/>
    <property type="match status" value="1"/>
</dbReference>
<dbReference type="SUPFAM" id="SSF50729">
    <property type="entry name" value="PH domain-like"/>
    <property type="match status" value="1"/>
</dbReference>
<evidence type="ECO:0000256" key="6">
    <source>
        <dbReference type="SAM" id="MobiDB-lite"/>
    </source>
</evidence>
<dbReference type="AlphaFoldDB" id="A0A673N4Z9"/>
<dbReference type="GO" id="GO:0005737">
    <property type="term" value="C:cytoplasm"/>
    <property type="evidence" value="ECO:0007669"/>
    <property type="project" value="UniProtKB-SubCell"/>
</dbReference>
<evidence type="ECO:0000256" key="2">
    <source>
        <dbReference type="ARBA" id="ARBA00022473"/>
    </source>
</evidence>
<organism evidence="8 9">
    <name type="scientific">Sinocyclocheilus rhinocerous</name>
    <dbReference type="NCBI Taxonomy" id="307959"/>
    <lineage>
        <taxon>Eukaryota</taxon>
        <taxon>Metazoa</taxon>
        <taxon>Chordata</taxon>
        <taxon>Craniata</taxon>
        <taxon>Vertebrata</taxon>
        <taxon>Euteleostomi</taxon>
        <taxon>Actinopterygii</taxon>
        <taxon>Neopterygii</taxon>
        <taxon>Teleostei</taxon>
        <taxon>Ostariophysi</taxon>
        <taxon>Cypriniformes</taxon>
        <taxon>Cyprinidae</taxon>
        <taxon>Cyprininae</taxon>
        <taxon>Sinocyclocheilus</taxon>
    </lineage>
</organism>
<feature type="compositionally biased region" description="Basic and acidic residues" evidence="6">
    <location>
        <begin position="15"/>
        <end position="28"/>
    </location>
</feature>
<evidence type="ECO:0000256" key="3">
    <source>
        <dbReference type="ARBA" id="ARBA00022490"/>
    </source>
</evidence>
<comment type="subcellular location">
    <subcellularLocation>
        <location evidence="1">Cytoplasm</location>
    </subcellularLocation>
</comment>
<dbReference type="PANTHER" id="PTHR47695:SF4">
    <property type="entry name" value="DISABLED HOMOLOG 1"/>
    <property type="match status" value="1"/>
</dbReference>
<dbReference type="PANTHER" id="PTHR47695">
    <property type="entry name" value="PID DOMAIN-CONTAINING PROTEIN"/>
    <property type="match status" value="1"/>
</dbReference>
<dbReference type="InterPro" id="IPR006020">
    <property type="entry name" value="PTB/PI_dom"/>
</dbReference>
<dbReference type="PROSITE" id="PS01179">
    <property type="entry name" value="PID"/>
    <property type="match status" value="1"/>
</dbReference>
<sequence length="515" mass="55448">MSTEAELQPAARPSVRKDSKKRGQDRSEAALIKRFKGDGVRYKAKLIGIDEVTAARGDKLCQDSMMKLKGIAASARSKGEHKQKVFLTVSFGGIKIFDEKSGVLQHHHAVHEISYIAKDITDHRAFGYVCGKEGNHRFVAIKTAQSAEPVILDLRDLFQLIYEIKQREEIEKKAQKDKQCEQAVYQTILEEDVEDPVYQNINQLELFGDMSTPPDITSPSTPASPANTLDPMLAHQTPSELFTPFNPTSVPSGYVTMGAVPPAWAQQQFAAQAPLAFGVQSPVPVAQVLPGAQPLIWGQANLFPATQQQWAAMAGAHFSPAAFMPAQTVGPLPAAMFQTLAPMALPAAAMGGAVAGTSASTASSPQHGERMLQRQAKMSKEMFKDFQMAKPPTMPARKSEQPSLSCTTDAFTSYFSRVGISQDTDDCDDFDISQMNLTPVTSTTSPSKSSSHASDPPTDDSFGEAEGSPSRSGEEDAAGDSQQSPGASEPQAEPESSETDSPQGSNIKDIINISK</sequence>
<evidence type="ECO:0000256" key="1">
    <source>
        <dbReference type="ARBA" id="ARBA00004496"/>
    </source>
</evidence>
<keyword evidence="4" id="KW-0597">Phosphoprotein</keyword>